<dbReference type="Proteomes" id="UP000838748">
    <property type="component" value="Unassembled WGS sequence"/>
</dbReference>
<dbReference type="SUPFAM" id="SSF48295">
    <property type="entry name" value="TrpR-like"/>
    <property type="match status" value="1"/>
</dbReference>
<keyword evidence="4 8" id="KW-0678">Repressor</keyword>
<dbReference type="InterPro" id="IPR010921">
    <property type="entry name" value="Trp_repressor/repl_initiator"/>
</dbReference>
<dbReference type="InterPro" id="IPR000831">
    <property type="entry name" value="Trp_repress"/>
</dbReference>
<comment type="subunit">
    <text evidence="8">Homodimer.</text>
</comment>
<comment type="subcellular location">
    <subcellularLocation>
        <location evidence="1 8">Cytoplasm</location>
    </subcellularLocation>
</comment>
<evidence type="ECO:0000256" key="8">
    <source>
        <dbReference type="HAMAP-Rule" id="MF_00475"/>
    </source>
</evidence>
<evidence type="ECO:0000256" key="4">
    <source>
        <dbReference type="ARBA" id="ARBA00022491"/>
    </source>
</evidence>
<evidence type="ECO:0000256" key="6">
    <source>
        <dbReference type="ARBA" id="ARBA00023125"/>
    </source>
</evidence>
<evidence type="ECO:0000256" key="5">
    <source>
        <dbReference type="ARBA" id="ARBA00023015"/>
    </source>
</evidence>
<dbReference type="HAMAP" id="MF_00475">
    <property type="entry name" value="Trp_repressor"/>
    <property type="match status" value="1"/>
</dbReference>
<dbReference type="InterPro" id="IPR013335">
    <property type="entry name" value="Trp_repress_bac"/>
</dbReference>
<dbReference type="EMBL" id="CAKLDM010000002">
    <property type="protein sequence ID" value="CAH0541103.1"/>
    <property type="molecule type" value="Genomic_DNA"/>
</dbReference>
<dbReference type="PANTHER" id="PTHR38025:SF1">
    <property type="entry name" value="TRP OPERON REPRESSOR"/>
    <property type="match status" value="1"/>
</dbReference>
<comment type="similarity">
    <text evidence="2 8">Belongs to the TrpR family.</text>
</comment>
<dbReference type="PANTHER" id="PTHR38025">
    <property type="entry name" value="TRP OPERON REPRESSOR"/>
    <property type="match status" value="1"/>
</dbReference>
<proteinExistence type="inferred from homology"/>
<evidence type="ECO:0000256" key="2">
    <source>
        <dbReference type="ARBA" id="ARBA00007027"/>
    </source>
</evidence>
<comment type="caution">
    <text evidence="9">The sequence shown here is derived from an EMBL/GenBank/DDBJ whole genome shotgun (WGS) entry which is preliminary data.</text>
</comment>
<comment type="function">
    <text evidence="8">This protein is an aporepressor. When complexed with L-tryptophan it binds the operator region of the trp operon and prevents the initiation of transcription.</text>
</comment>
<keyword evidence="10" id="KW-1185">Reference proteome</keyword>
<dbReference type="InterPro" id="IPR038116">
    <property type="entry name" value="TrpR-like_sf"/>
</dbReference>
<name>A0ABM9A6Z5_9VIBR</name>
<evidence type="ECO:0000313" key="9">
    <source>
        <dbReference type="EMBL" id="CAH0541103.1"/>
    </source>
</evidence>
<reference evidence="9" key="1">
    <citation type="submission" date="2021-11" db="EMBL/GenBank/DDBJ databases">
        <authorList>
            <person name="Rodrigo-Torres L."/>
            <person name="Arahal R. D."/>
            <person name="Lucena T."/>
        </authorList>
    </citation>
    <scope>NUCLEOTIDE SEQUENCE</scope>
    <source>
        <strain evidence="9">CECT 7928</strain>
    </source>
</reference>
<dbReference type="Gene3D" id="1.10.1270.10">
    <property type="entry name" value="TrpR-like"/>
    <property type="match status" value="1"/>
</dbReference>
<evidence type="ECO:0000256" key="1">
    <source>
        <dbReference type="ARBA" id="ARBA00004496"/>
    </source>
</evidence>
<keyword evidence="5 8" id="KW-0805">Transcription regulation</keyword>
<keyword evidence="3 8" id="KW-0963">Cytoplasm</keyword>
<evidence type="ECO:0000313" key="10">
    <source>
        <dbReference type="Proteomes" id="UP000838748"/>
    </source>
</evidence>
<keyword evidence="7 8" id="KW-0804">Transcription</keyword>
<evidence type="ECO:0000256" key="7">
    <source>
        <dbReference type="ARBA" id="ARBA00023163"/>
    </source>
</evidence>
<dbReference type="Pfam" id="PF01371">
    <property type="entry name" value="Trp_repressor"/>
    <property type="match status" value="1"/>
</dbReference>
<sequence>MITNYNKLTHHQYIQKIMSFLPEYSDWDQFIDLLNRAIKNKDHELLLSTMLTPDEREALIARANILTELLKGEMSQRQMSQELGVGIATITRGSNELKAKSEQDRLRITDLLLKP</sequence>
<evidence type="ECO:0000256" key="3">
    <source>
        <dbReference type="ARBA" id="ARBA00022490"/>
    </source>
</evidence>
<dbReference type="NCBIfam" id="TIGR01321">
    <property type="entry name" value="TrpR"/>
    <property type="match status" value="1"/>
</dbReference>
<gene>
    <name evidence="8 9" type="primary">trpR</name>
    <name evidence="9" type="ORF">VMF7928_03380</name>
</gene>
<keyword evidence="6 8" id="KW-0238">DNA-binding</keyword>
<feature type="DNA-binding region" evidence="8">
    <location>
        <begin position="76"/>
        <end position="99"/>
    </location>
</feature>
<organism evidence="9 10">
    <name type="scientific">Vibrio marisflavi CECT 7928</name>
    <dbReference type="NCBI Taxonomy" id="634439"/>
    <lineage>
        <taxon>Bacteria</taxon>
        <taxon>Pseudomonadati</taxon>
        <taxon>Pseudomonadota</taxon>
        <taxon>Gammaproteobacteria</taxon>
        <taxon>Vibrionales</taxon>
        <taxon>Vibrionaceae</taxon>
        <taxon>Vibrio</taxon>
    </lineage>
</organism>
<protein>
    <recommendedName>
        <fullName evidence="8">Trp operon repressor homolog</fullName>
    </recommendedName>
</protein>
<accession>A0ABM9A6Z5</accession>